<accession>A0A8H7TRT8</accession>
<feature type="region of interest" description="Disordered" evidence="1">
    <location>
        <begin position="75"/>
        <end position="99"/>
    </location>
</feature>
<comment type="caution">
    <text evidence="2">The sequence shown here is derived from an EMBL/GenBank/DDBJ whole genome shotgun (WGS) entry which is preliminary data.</text>
</comment>
<proteinExistence type="predicted"/>
<evidence type="ECO:0000313" key="3">
    <source>
        <dbReference type="Proteomes" id="UP000616885"/>
    </source>
</evidence>
<organism evidence="2 3">
    <name type="scientific">Bionectria ochroleuca</name>
    <name type="common">Gliocladium roseum</name>
    <dbReference type="NCBI Taxonomy" id="29856"/>
    <lineage>
        <taxon>Eukaryota</taxon>
        <taxon>Fungi</taxon>
        <taxon>Dikarya</taxon>
        <taxon>Ascomycota</taxon>
        <taxon>Pezizomycotina</taxon>
        <taxon>Sordariomycetes</taxon>
        <taxon>Hypocreomycetidae</taxon>
        <taxon>Hypocreales</taxon>
        <taxon>Bionectriaceae</taxon>
        <taxon>Clonostachys</taxon>
    </lineage>
</organism>
<gene>
    <name evidence="2" type="ORF">IM811_012933</name>
</gene>
<protein>
    <submittedName>
        <fullName evidence="2">Uncharacterized protein</fullName>
    </submittedName>
</protein>
<name>A0A8H7TRT8_BIOOC</name>
<dbReference type="AlphaFoldDB" id="A0A8H7TRT8"/>
<evidence type="ECO:0000313" key="2">
    <source>
        <dbReference type="EMBL" id="KAF9754175.1"/>
    </source>
</evidence>
<reference evidence="2" key="1">
    <citation type="submission" date="2020-10" db="EMBL/GenBank/DDBJ databases">
        <title>High-Quality Genome Resource of Clonostachys rosea strain S41 by Oxford Nanopore Long-Read Sequencing.</title>
        <authorList>
            <person name="Wang H."/>
        </authorList>
    </citation>
    <scope>NUCLEOTIDE SEQUENCE</scope>
    <source>
        <strain evidence="2">S41</strain>
    </source>
</reference>
<dbReference type="Proteomes" id="UP000616885">
    <property type="component" value="Unassembled WGS sequence"/>
</dbReference>
<evidence type="ECO:0000256" key="1">
    <source>
        <dbReference type="SAM" id="MobiDB-lite"/>
    </source>
</evidence>
<feature type="region of interest" description="Disordered" evidence="1">
    <location>
        <begin position="1"/>
        <end position="20"/>
    </location>
</feature>
<dbReference type="EMBL" id="JADCTT010000004">
    <property type="protein sequence ID" value="KAF9754175.1"/>
    <property type="molecule type" value="Genomic_DNA"/>
</dbReference>
<sequence>MVLDDIPIRPKRPAMPGSYSRGLGIGKHELSTGGNRQFQGLLLADNEPSNSRPLTINSPERFERIQDQDMARNCAESSNKRYTYPDTFHASSSSTSSDFQKVNRVLHTALSLAPLLALAQVLN</sequence>